<reference evidence="3" key="2">
    <citation type="submission" date="2020-09" db="EMBL/GenBank/DDBJ databases">
        <authorList>
            <person name="Sun Q."/>
            <person name="Zhou Y."/>
        </authorList>
    </citation>
    <scope>NUCLEOTIDE SEQUENCE</scope>
    <source>
        <strain evidence="3">CGMCC 1.15388</strain>
    </source>
</reference>
<feature type="transmembrane region" description="Helical" evidence="1">
    <location>
        <begin position="253"/>
        <end position="274"/>
    </location>
</feature>
<keyword evidence="2" id="KW-0732">Signal</keyword>
<accession>A0A917ARN9</accession>
<proteinExistence type="predicted"/>
<feature type="transmembrane region" description="Helical" evidence="1">
    <location>
        <begin position="26"/>
        <end position="43"/>
    </location>
</feature>
<feature type="signal peptide" evidence="2">
    <location>
        <begin position="1"/>
        <end position="18"/>
    </location>
</feature>
<keyword evidence="1" id="KW-1133">Transmembrane helix</keyword>
<feature type="transmembrane region" description="Helical" evidence="1">
    <location>
        <begin position="55"/>
        <end position="74"/>
    </location>
</feature>
<evidence type="ECO:0000313" key="3">
    <source>
        <dbReference type="EMBL" id="GGE69254.1"/>
    </source>
</evidence>
<dbReference type="AlphaFoldDB" id="A0A917ARN9"/>
<feature type="transmembrane region" description="Helical" evidence="1">
    <location>
        <begin position="200"/>
        <end position="218"/>
    </location>
</feature>
<dbReference type="EMBL" id="BMIS01000006">
    <property type="protein sequence ID" value="GGE69254.1"/>
    <property type="molecule type" value="Genomic_DNA"/>
</dbReference>
<feature type="transmembrane region" description="Helical" evidence="1">
    <location>
        <begin position="174"/>
        <end position="193"/>
    </location>
</feature>
<evidence type="ECO:0000313" key="4">
    <source>
        <dbReference type="Proteomes" id="UP000633136"/>
    </source>
</evidence>
<keyword evidence="1" id="KW-0812">Transmembrane</keyword>
<keyword evidence="1" id="KW-0472">Membrane</keyword>
<feature type="chain" id="PRO_5038561783" evidence="2">
    <location>
        <begin position="19"/>
        <end position="281"/>
    </location>
</feature>
<reference evidence="3" key="1">
    <citation type="journal article" date="2014" name="Int. J. Syst. Evol. Microbiol.">
        <title>Complete genome sequence of Corynebacterium casei LMG S-19264T (=DSM 44701T), isolated from a smear-ripened cheese.</title>
        <authorList>
            <consortium name="US DOE Joint Genome Institute (JGI-PGF)"/>
            <person name="Walter F."/>
            <person name="Albersmeier A."/>
            <person name="Kalinowski J."/>
            <person name="Ruckert C."/>
        </authorList>
    </citation>
    <scope>NUCLEOTIDE SEQUENCE</scope>
    <source>
        <strain evidence="3">CGMCC 1.15388</strain>
    </source>
</reference>
<feature type="transmembrane region" description="Helical" evidence="1">
    <location>
        <begin position="112"/>
        <end position="130"/>
    </location>
</feature>
<organism evidence="3 4">
    <name type="scientific">Nesterenkonia cremea</name>
    <dbReference type="NCBI Taxonomy" id="1882340"/>
    <lineage>
        <taxon>Bacteria</taxon>
        <taxon>Bacillati</taxon>
        <taxon>Actinomycetota</taxon>
        <taxon>Actinomycetes</taxon>
        <taxon>Micrococcales</taxon>
        <taxon>Micrococcaceae</taxon>
        <taxon>Nesterenkonia</taxon>
    </lineage>
</organism>
<protein>
    <submittedName>
        <fullName evidence="3">Uncharacterized protein</fullName>
    </submittedName>
</protein>
<sequence length="281" mass="28185">MKYLPVAASALISAAALALTSWLGTAALTVVVCLICAVVALGWPQLMGVTARGSLSAVIAAAGIVAAVGASIAAAVDTLFFWSSVSLAFGIIAVFLIQVLRGTGRPHRLESTLGACAGVVVTTTAAGWVAGLRYPASLAEGGEQSDVMGFLSVRGLMPYEDWGMLGVTGPGGELSVVGLAAATLFIGSLIACLPWRDALSLPLVVLGSAAAAVGLAVFWGELTLLFAGIIGLSAGALLACFRRFLIQQGAPSGLLSGTAVGAAPIAATGVLIYFTERVLLV</sequence>
<dbReference type="RefSeq" id="WP_188684447.1">
    <property type="nucleotide sequence ID" value="NZ_BMIS01000006.1"/>
</dbReference>
<keyword evidence="4" id="KW-1185">Reference proteome</keyword>
<name>A0A917ARN9_9MICC</name>
<feature type="transmembrane region" description="Helical" evidence="1">
    <location>
        <begin position="80"/>
        <end position="100"/>
    </location>
</feature>
<evidence type="ECO:0000256" key="2">
    <source>
        <dbReference type="SAM" id="SignalP"/>
    </source>
</evidence>
<dbReference type="Proteomes" id="UP000633136">
    <property type="component" value="Unassembled WGS sequence"/>
</dbReference>
<feature type="transmembrane region" description="Helical" evidence="1">
    <location>
        <begin position="224"/>
        <end position="241"/>
    </location>
</feature>
<gene>
    <name evidence="3" type="ORF">GCM10011401_15780</name>
</gene>
<comment type="caution">
    <text evidence="3">The sequence shown here is derived from an EMBL/GenBank/DDBJ whole genome shotgun (WGS) entry which is preliminary data.</text>
</comment>
<evidence type="ECO:0000256" key="1">
    <source>
        <dbReference type="SAM" id="Phobius"/>
    </source>
</evidence>